<sequence>MQRGIIIPPALMKCDVEKNSVFIERSYNTQELQYFSLYWDKIAIPEQRAIKLGLPFEQDYVEAGILELVKSPFNSGEMANILQKSHTYVANIKLQDPENDWTLVNMLDSKDNDPIQYSNKDVLKVELRKLLPVPRKDIAIHDLLDFKTQRNAELIALHNSLDEIYEKILNSEDKDLRRKKEFYDLKVAIHNLDRTLTERFRFTSRVDHSVSLEFNESVLAEMIKTGIIDIASTTFPVLTIANTLRSMLKFKFSKEWTLKSAEGNLKLDYLVRAKQNNII</sequence>
<name>A0A2H9UMB6_9GAMM</name>
<gene>
    <name evidence="1" type="ORF">CU320_06945</name>
</gene>
<reference evidence="1 2" key="2">
    <citation type="submission" date="2017-12" db="EMBL/GenBank/DDBJ databases">
        <title>Revising the taxonomy of the Acinetobacter lwoffii group: the description of Acinetobacter pseudolwoffii sp. nov. and emended description of Acinetobacter lwoffii.</title>
        <authorList>
            <person name="Nemec A."/>
        </authorList>
    </citation>
    <scope>NUCLEOTIDE SEQUENCE [LARGE SCALE GENOMIC DNA]</scope>
    <source>
        <strain evidence="1 2">ANC 5347</strain>
    </source>
</reference>
<dbReference type="AlphaFoldDB" id="A0A2H9UMB6"/>
<dbReference type="EMBL" id="PGOZ01000006">
    <property type="protein sequence ID" value="PJI32835.1"/>
    <property type="molecule type" value="Genomic_DNA"/>
</dbReference>
<protein>
    <submittedName>
        <fullName evidence="1">Uncharacterized protein</fullName>
    </submittedName>
</protein>
<accession>A0A2H9UMB6</accession>
<evidence type="ECO:0000313" key="2">
    <source>
        <dbReference type="Proteomes" id="UP000242351"/>
    </source>
</evidence>
<dbReference type="InterPro" id="IPR046203">
    <property type="entry name" value="DUF6236"/>
</dbReference>
<dbReference type="Pfam" id="PF19749">
    <property type="entry name" value="DUF6236"/>
    <property type="match status" value="1"/>
</dbReference>
<dbReference type="Proteomes" id="UP000242351">
    <property type="component" value="Unassembled WGS sequence"/>
</dbReference>
<organism evidence="1 2">
    <name type="scientific">Acinetobacter pseudolwoffii</name>
    <dbReference type="NCBI Taxonomy" id="2053287"/>
    <lineage>
        <taxon>Bacteria</taxon>
        <taxon>Pseudomonadati</taxon>
        <taxon>Pseudomonadota</taxon>
        <taxon>Gammaproteobacteria</taxon>
        <taxon>Moraxellales</taxon>
        <taxon>Moraxellaceae</taxon>
        <taxon>Acinetobacter</taxon>
    </lineage>
</organism>
<comment type="caution">
    <text evidence="1">The sequence shown here is derived from an EMBL/GenBank/DDBJ whole genome shotgun (WGS) entry which is preliminary data.</text>
</comment>
<evidence type="ECO:0000313" key="1">
    <source>
        <dbReference type="EMBL" id="PJI32835.1"/>
    </source>
</evidence>
<reference evidence="1 2" key="1">
    <citation type="submission" date="2017-11" db="EMBL/GenBank/DDBJ databases">
        <authorList>
            <person name="Han C.G."/>
        </authorList>
    </citation>
    <scope>NUCLEOTIDE SEQUENCE [LARGE SCALE GENOMIC DNA]</scope>
    <source>
        <strain evidence="1 2">ANC 5347</strain>
    </source>
</reference>
<dbReference type="RefSeq" id="WP_100357576.1">
    <property type="nucleotide sequence ID" value="NZ_CP183903.1"/>
</dbReference>
<proteinExistence type="predicted"/>